<dbReference type="Gene3D" id="3.40.630.30">
    <property type="match status" value="1"/>
</dbReference>
<dbReference type="EMBL" id="FNKD01000001">
    <property type="protein sequence ID" value="SDQ21511.1"/>
    <property type="molecule type" value="Genomic_DNA"/>
</dbReference>
<reference evidence="2 3" key="1">
    <citation type="submission" date="2016-10" db="EMBL/GenBank/DDBJ databases">
        <authorList>
            <person name="de Groot N.N."/>
        </authorList>
    </citation>
    <scope>NUCLEOTIDE SEQUENCE [LARGE SCALE GENOMIC DNA]</scope>
    <source>
        <strain evidence="2 3">CGMCC 1.10449</strain>
    </source>
</reference>
<accession>A0A1H0Z2Z2</accession>
<dbReference type="STRING" id="553311.SAMN05216231_0983"/>
<feature type="domain" description="N-acetyltransferase" evidence="1">
    <location>
        <begin position="82"/>
        <end position="224"/>
    </location>
</feature>
<dbReference type="PROSITE" id="PS51186">
    <property type="entry name" value="GNAT"/>
    <property type="match status" value="1"/>
</dbReference>
<protein>
    <submittedName>
        <fullName evidence="2">Acetyltransferase (GNAT) domain-containing protein</fullName>
    </submittedName>
</protein>
<proteinExistence type="predicted"/>
<dbReference type="RefSeq" id="WP_092491817.1">
    <property type="nucleotide sequence ID" value="NZ_FNKD01000001.1"/>
</dbReference>
<dbReference type="Proteomes" id="UP000199444">
    <property type="component" value="Unassembled WGS sequence"/>
</dbReference>
<dbReference type="SUPFAM" id="SSF55729">
    <property type="entry name" value="Acyl-CoA N-acyltransferases (Nat)"/>
    <property type="match status" value="1"/>
</dbReference>
<name>A0A1H0Z2Z2_9BACI</name>
<dbReference type="GO" id="GO:0016747">
    <property type="term" value="F:acyltransferase activity, transferring groups other than amino-acyl groups"/>
    <property type="evidence" value="ECO:0007669"/>
    <property type="project" value="InterPro"/>
</dbReference>
<sequence>MKHLRETPWDKRNFNMDTFEVTGTREEALQETNKYNGHYTLKIGPLESPELLLKYGFYYMDTLIEPVCKKENLHLFDKDATSITKDYNPSEIILIAEESFKHGRFHRDFNIPNSMADTRYMNWVKDLQEKDQIYALMYEDDTAGFFAYEDDKVLLLGIKEEYRSRGLAKAFTSQGCAEQFKHGHNELRTSISAANVASLNLFYSLGFRLMNTVDVYHKVTGPGV</sequence>
<organism evidence="2 3">
    <name type="scientific">Virgibacillus salinus</name>
    <dbReference type="NCBI Taxonomy" id="553311"/>
    <lineage>
        <taxon>Bacteria</taxon>
        <taxon>Bacillati</taxon>
        <taxon>Bacillota</taxon>
        <taxon>Bacilli</taxon>
        <taxon>Bacillales</taxon>
        <taxon>Bacillaceae</taxon>
        <taxon>Virgibacillus</taxon>
    </lineage>
</organism>
<dbReference type="AlphaFoldDB" id="A0A1H0Z2Z2"/>
<gene>
    <name evidence="2" type="ORF">SAMN05216231_0983</name>
</gene>
<evidence type="ECO:0000313" key="2">
    <source>
        <dbReference type="EMBL" id="SDQ21511.1"/>
    </source>
</evidence>
<keyword evidence="2" id="KW-0808">Transferase</keyword>
<keyword evidence="3" id="KW-1185">Reference proteome</keyword>
<evidence type="ECO:0000259" key="1">
    <source>
        <dbReference type="PROSITE" id="PS51186"/>
    </source>
</evidence>
<dbReference type="InterPro" id="IPR016181">
    <property type="entry name" value="Acyl_CoA_acyltransferase"/>
</dbReference>
<evidence type="ECO:0000313" key="3">
    <source>
        <dbReference type="Proteomes" id="UP000199444"/>
    </source>
</evidence>
<dbReference type="InterPro" id="IPR000182">
    <property type="entry name" value="GNAT_dom"/>
</dbReference>